<dbReference type="Gene3D" id="1.10.4160.10">
    <property type="entry name" value="Hydantoin permease"/>
    <property type="match status" value="1"/>
</dbReference>
<feature type="transmembrane region" description="Helical" evidence="6">
    <location>
        <begin position="273"/>
        <end position="296"/>
    </location>
</feature>
<keyword evidence="5 6" id="KW-0472">Membrane</keyword>
<dbReference type="Proteomes" id="UP000242877">
    <property type="component" value="Unassembled WGS sequence"/>
</dbReference>
<dbReference type="EMBL" id="AZGZ01000021">
    <property type="protein sequence ID" value="KZZ89333.1"/>
    <property type="molecule type" value="Genomic_DNA"/>
</dbReference>
<feature type="transmembrane region" description="Helical" evidence="6">
    <location>
        <begin position="316"/>
        <end position="335"/>
    </location>
</feature>
<gene>
    <name evidence="7" type="ORF">AAP_04480</name>
</gene>
<feature type="transmembrane region" description="Helical" evidence="6">
    <location>
        <begin position="229"/>
        <end position="253"/>
    </location>
</feature>
<evidence type="ECO:0000256" key="5">
    <source>
        <dbReference type="ARBA" id="ARBA00023136"/>
    </source>
</evidence>
<dbReference type="Pfam" id="PF02133">
    <property type="entry name" value="Transp_cyt_pur"/>
    <property type="match status" value="1"/>
</dbReference>
<keyword evidence="8" id="KW-1185">Reference proteome</keyword>
<protein>
    <submittedName>
        <fullName evidence="7">Permease, cytosine/purines, uracil, thiamine, allantoin</fullName>
    </submittedName>
</protein>
<feature type="transmembrane region" description="Helical" evidence="6">
    <location>
        <begin position="12"/>
        <end position="28"/>
    </location>
</feature>
<proteinExistence type="inferred from homology"/>
<evidence type="ECO:0000256" key="1">
    <source>
        <dbReference type="ARBA" id="ARBA00004141"/>
    </source>
</evidence>
<keyword evidence="3 6" id="KW-0812">Transmembrane</keyword>
<feature type="transmembrane region" description="Helical" evidence="6">
    <location>
        <begin position="35"/>
        <end position="57"/>
    </location>
</feature>
<organism evidence="7 8">
    <name type="scientific">Ascosphaera apis ARSEF 7405</name>
    <dbReference type="NCBI Taxonomy" id="392613"/>
    <lineage>
        <taxon>Eukaryota</taxon>
        <taxon>Fungi</taxon>
        <taxon>Dikarya</taxon>
        <taxon>Ascomycota</taxon>
        <taxon>Pezizomycotina</taxon>
        <taxon>Eurotiomycetes</taxon>
        <taxon>Eurotiomycetidae</taxon>
        <taxon>Onygenales</taxon>
        <taxon>Ascosphaeraceae</taxon>
        <taxon>Ascosphaera</taxon>
    </lineage>
</organism>
<evidence type="ECO:0000256" key="6">
    <source>
        <dbReference type="SAM" id="Phobius"/>
    </source>
</evidence>
<evidence type="ECO:0000313" key="8">
    <source>
        <dbReference type="Proteomes" id="UP000242877"/>
    </source>
</evidence>
<evidence type="ECO:0000256" key="2">
    <source>
        <dbReference type="ARBA" id="ARBA00008974"/>
    </source>
</evidence>
<sequence length="388" mass="42314">MPGSIGMTTASFVAYIIFMVLSMPTIWVRPHKLETIFHISSIVVVVFEVVLLIWAVATMGPAGFGDTMHSSGAGVNGWNIAYGIVSTVGSLAAGILNQNDFARFAKKPQDAIRGQAFSIAPYGIFCCLIGILVTGATEKRYGQSYWNLPDLLSAVITHGGTRSRVAGFFAGLALVISQMGINVPSNALSGGFDLAAMAPKYLNIRRGAYLTALISIACNPWRLVNTSTVFLSVMSSYSVFMGPMIGVMITSYFIVNQQKLKVDDLFVGNKSSIYWFSGGYNWRALIAWVCGTFPSLPGFAASVNTDIHVAAGWTRLYYICFLTGITISGTVYVVLHRVFPNQTQTRWILDAPPAKACMQQYEKMTDCQFQSSEDSLHYDVEVAQKIDV</sequence>
<dbReference type="OrthoDB" id="4204887at2759"/>
<feature type="transmembrane region" description="Helical" evidence="6">
    <location>
        <begin position="165"/>
        <end position="185"/>
    </location>
</feature>
<dbReference type="PANTHER" id="PTHR30618:SF4">
    <property type="entry name" value="ALLANTOIN PERMEASE"/>
    <property type="match status" value="1"/>
</dbReference>
<dbReference type="VEuPathDB" id="FungiDB:AAP_04480"/>
<evidence type="ECO:0000313" key="7">
    <source>
        <dbReference type="EMBL" id="KZZ89333.1"/>
    </source>
</evidence>
<feature type="transmembrane region" description="Helical" evidence="6">
    <location>
        <begin position="206"/>
        <end position="223"/>
    </location>
</feature>
<comment type="subcellular location">
    <subcellularLocation>
        <location evidence="1">Membrane</location>
        <topology evidence="1">Multi-pass membrane protein</topology>
    </subcellularLocation>
</comment>
<dbReference type="GO" id="GO:0005886">
    <property type="term" value="C:plasma membrane"/>
    <property type="evidence" value="ECO:0007669"/>
    <property type="project" value="TreeGrafter"/>
</dbReference>
<reference evidence="7 8" key="1">
    <citation type="journal article" date="2016" name="Genome Biol. Evol.">
        <title>Divergent and convergent evolution of fungal pathogenicity.</title>
        <authorList>
            <person name="Shang Y."/>
            <person name="Xiao G."/>
            <person name="Zheng P."/>
            <person name="Cen K."/>
            <person name="Zhan S."/>
            <person name="Wang C."/>
        </authorList>
    </citation>
    <scope>NUCLEOTIDE SEQUENCE [LARGE SCALE GENOMIC DNA]</scope>
    <source>
        <strain evidence="7 8">ARSEF 7405</strain>
    </source>
</reference>
<dbReference type="InterPro" id="IPR045225">
    <property type="entry name" value="Uracil/uridine/allantoin_perm"/>
</dbReference>
<feature type="transmembrane region" description="Helical" evidence="6">
    <location>
        <begin position="116"/>
        <end position="136"/>
    </location>
</feature>
<dbReference type="GO" id="GO:0015205">
    <property type="term" value="F:nucleobase transmembrane transporter activity"/>
    <property type="evidence" value="ECO:0007669"/>
    <property type="project" value="TreeGrafter"/>
</dbReference>
<dbReference type="PANTHER" id="PTHR30618">
    <property type="entry name" value="NCS1 FAMILY PURINE/PYRIMIDINE TRANSPORTER"/>
    <property type="match status" value="1"/>
</dbReference>
<dbReference type="InterPro" id="IPR001248">
    <property type="entry name" value="Pur-cyt_permease"/>
</dbReference>
<feature type="transmembrane region" description="Helical" evidence="6">
    <location>
        <begin position="77"/>
        <end position="96"/>
    </location>
</feature>
<name>A0A162I6N3_9EURO</name>
<comment type="caution">
    <text evidence="7">The sequence shown here is derived from an EMBL/GenBank/DDBJ whole genome shotgun (WGS) entry which is preliminary data.</text>
</comment>
<keyword evidence="4 6" id="KW-1133">Transmembrane helix</keyword>
<comment type="similarity">
    <text evidence="2">Belongs to the purine-cytosine permease (2.A.39) family.</text>
</comment>
<evidence type="ECO:0000256" key="3">
    <source>
        <dbReference type="ARBA" id="ARBA00022692"/>
    </source>
</evidence>
<dbReference type="AlphaFoldDB" id="A0A162I6N3"/>
<evidence type="ECO:0000256" key="4">
    <source>
        <dbReference type="ARBA" id="ARBA00022989"/>
    </source>
</evidence>
<accession>A0A162I6N3</accession>